<reference evidence="2 3" key="1">
    <citation type="submission" date="2019-05" db="EMBL/GenBank/DDBJ databases">
        <title>Draft Genome Sequences of Six Type Strains of the Genus Massilia.</title>
        <authorList>
            <person name="Miess H."/>
            <person name="Frediansyhah A."/>
            <person name="Gross H."/>
        </authorList>
    </citation>
    <scope>NUCLEOTIDE SEQUENCE [LARGE SCALE GENOMIC DNA]</scope>
    <source>
        <strain evidence="2 3">DSMZ 26121</strain>
    </source>
</reference>
<dbReference type="EMBL" id="JACHXS010000004">
    <property type="protein sequence ID" value="MBB3221795.1"/>
    <property type="molecule type" value="Genomic_DNA"/>
</dbReference>
<protein>
    <submittedName>
        <fullName evidence="2">DUF1853 family protein</fullName>
    </submittedName>
</protein>
<organism evidence="1 4">
    <name type="scientific">Pseudoduganella umbonata</name>
    <dbReference type="NCBI Taxonomy" id="864828"/>
    <lineage>
        <taxon>Bacteria</taxon>
        <taxon>Pseudomonadati</taxon>
        <taxon>Pseudomonadota</taxon>
        <taxon>Betaproteobacteria</taxon>
        <taxon>Burkholderiales</taxon>
        <taxon>Oxalobacteraceae</taxon>
        <taxon>Telluria group</taxon>
        <taxon>Pseudoduganella</taxon>
    </lineage>
</organism>
<name>A0A4P8I0U1_9BURK</name>
<evidence type="ECO:0000313" key="1">
    <source>
        <dbReference type="EMBL" id="MBB3221795.1"/>
    </source>
</evidence>
<dbReference type="Proteomes" id="UP000584325">
    <property type="component" value="Unassembled WGS sequence"/>
</dbReference>
<accession>A0A4P8I0U1</accession>
<dbReference type="RefSeq" id="WP_137317164.1">
    <property type="nucleotide sequence ID" value="NZ_CP040017.1"/>
</dbReference>
<keyword evidence="3" id="KW-1185">Reference proteome</keyword>
<dbReference type="Pfam" id="PF08907">
    <property type="entry name" value="DUF1853"/>
    <property type="match status" value="1"/>
</dbReference>
<evidence type="ECO:0000313" key="4">
    <source>
        <dbReference type="Proteomes" id="UP000584325"/>
    </source>
</evidence>
<proteinExistence type="predicted"/>
<evidence type="ECO:0000313" key="2">
    <source>
        <dbReference type="EMBL" id="QCP14395.1"/>
    </source>
</evidence>
<dbReference type="AlphaFoldDB" id="A0A4P8I0U1"/>
<dbReference type="InterPro" id="IPR015003">
    <property type="entry name" value="DUF1853"/>
</dbReference>
<evidence type="ECO:0000313" key="3">
    <source>
        <dbReference type="Proteomes" id="UP000298763"/>
    </source>
</evidence>
<dbReference type="OrthoDB" id="378654at2"/>
<dbReference type="EMBL" id="CP040017">
    <property type="protein sequence ID" value="QCP14395.1"/>
    <property type="molecule type" value="Genomic_DNA"/>
</dbReference>
<sequence length="357" mass="38522">MPPAADTGIESTCQARFERRWRHLTRPHVRALAWLLDAPGLLDPNAPYWQGSIATEGPAAPDVEAWLAALEADPAPLDAALGGRFYSRLGLYAEKLMAFYYAQQGTLAAHGLQVRTAHQGGRAGRETVGEFDFLLDEPGGGLRHIEFATKFYLLDSGAATGDHDLLVGPNLGDTLGRKMRKIFEQQLVLAEHPSAREVLPRPVTAAQALVKGWLFHPAAGVAGAGNNEVSDEVSNEVSNAVPRIPGIAPDHCRGRWLTLAGLAGEGGHPDERFVVMPRLQWLAPLKARTADAPQPSSRGGLAAMLAEKFAADPSPAMVATVREEDGWLLEQARAFIVRDDWPARAALRRETGQKPPA</sequence>
<reference evidence="1 4" key="2">
    <citation type="submission" date="2020-08" db="EMBL/GenBank/DDBJ databases">
        <title>Genomic Encyclopedia of Type Strains, Phase III (KMG-III): the genomes of soil and plant-associated and newly described type strains.</title>
        <authorList>
            <person name="Whitman W."/>
        </authorList>
    </citation>
    <scope>NUCLEOTIDE SEQUENCE [LARGE SCALE GENOMIC DNA]</scope>
    <source>
        <strain evidence="1 4">CECT 7753</strain>
    </source>
</reference>
<gene>
    <name evidence="2" type="ORF">FCL38_31225</name>
    <name evidence="1" type="ORF">FHS02_002605</name>
</gene>
<dbReference type="Proteomes" id="UP000298763">
    <property type="component" value="Chromosome"/>
</dbReference>